<feature type="compositionally biased region" description="Gly residues" evidence="6">
    <location>
        <begin position="116"/>
        <end position="126"/>
    </location>
</feature>
<gene>
    <name evidence="8" type="ORF">Vbra_14426</name>
</gene>
<protein>
    <recommendedName>
        <fullName evidence="7">C2HC/C3H-type domain-containing protein</fullName>
    </recommendedName>
</protein>
<name>A0A0G4F5D8_VITBC</name>
<dbReference type="PANTHER" id="PTHR13555">
    <property type="entry name" value="C2H2 ZINC FINGER CGI-62-RELATED"/>
    <property type="match status" value="1"/>
</dbReference>
<dbReference type="Gene3D" id="3.30.160.60">
    <property type="entry name" value="Classic Zinc Finger"/>
    <property type="match status" value="1"/>
</dbReference>
<evidence type="ECO:0000313" key="9">
    <source>
        <dbReference type="Proteomes" id="UP000041254"/>
    </source>
</evidence>
<dbReference type="InParanoid" id="A0A0G4F5D8"/>
<organism evidence="8 9">
    <name type="scientific">Vitrella brassicaformis (strain CCMP3155)</name>
    <dbReference type="NCBI Taxonomy" id="1169540"/>
    <lineage>
        <taxon>Eukaryota</taxon>
        <taxon>Sar</taxon>
        <taxon>Alveolata</taxon>
        <taxon>Colpodellida</taxon>
        <taxon>Vitrellaceae</taxon>
        <taxon>Vitrella</taxon>
    </lineage>
</organism>
<evidence type="ECO:0000256" key="4">
    <source>
        <dbReference type="ARBA" id="ARBA00022833"/>
    </source>
</evidence>
<dbReference type="Pfam" id="PF13913">
    <property type="entry name" value="zf-C2HC_2"/>
    <property type="match status" value="2"/>
</dbReference>
<keyword evidence="3 5" id="KW-0863">Zinc-finger</keyword>
<evidence type="ECO:0000256" key="2">
    <source>
        <dbReference type="ARBA" id="ARBA00022737"/>
    </source>
</evidence>
<sequence>MSYNHPYYGGASSSRPPGPSDDDLNEARQGLRLLKAKMRRQSLSWQKEQRAAEQGLPAPGIPQPSHPSYPSSSYSSRPQAAAARPVPGASRVSPGQIARQPQPFSPEDDTSMLPARGGGIGGGGGWSARPLQMSSRERLGQGGDEGRGEGVAVSGVVGGRGFEVLRQPVGAASGGVGAASGGGIPNEEDAVAEPVDLTECDGCGRSFRPEALAKHRKVCQKVFQQKRKPFDVAALRVSGVDGGPEALRRLRHDQRKAKRKTGQGSGGDAPIKKTPAWKQQSEAFRAAIAASRATTDEARQEAQARLDAVGPDPSMVSCPHCGRTFNQDAAKRHIPICEKTFAKKGGRLAKGGGTLAAAGGGMAASASAPSFPKRGGRR</sequence>
<keyword evidence="9" id="KW-1185">Reference proteome</keyword>
<evidence type="ECO:0000256" key="6">
    <source>
        <dbReference type="SAM" id="MobiDB-lite"/>
    </source>
</evidence>
<dbReference type="InterPro" id="IPR049899">
    <property type="entry name" value="Znf_C2HC_C3H"/>
</dbReference>
<proteinExistence type="predicted"/>
<evidence type="ECO:0000256" key="5">
    <source>
        <dbReference type="PROSITE-ProRule" id="PRU01371"/>
    </source>
</evidence>
<feature type="compositionally biased region" description="Gly residues" evidence="6">
    <location>
        <begin position="350"/>
        <end position="362"/>
    </location>
</feature>
<keyword evidence="1" id="KW-0479">Metal-binding</keyword>
<feature type="compositionally biased region" description="Low complexity" evidence="6">
    <location>
        <begin position="68"/>
        <end position="90"/>
    </location>
</feature>
<accession>A0A0G4F5D8</accession>
<feature type="region of interest" description="Disordered" evidence="6">
    <location>
        <begin position="350"/>
        <end position="378"/>
    </location>
</feature>
<feature type="domain" description="C2HC/C3H-type" evidence="7">
    <location>
        <begin position="314"/>
        <end position="343"/>
    </location>
</feature>
<dbReference type="OrthoDB" id="448502at2759"/>
<dbReference type="AlphaFoldDB" id="A0A0G4F5D8"/>
<feature type="region of interest" description="Disordered" evidence="6">
    <location>
        <begin position="1"/>
        <end position="152"/>
    </location>
</feature>
<feature type="region of interest" description="Disordered" evidence="6">
    <location>
        <begin position="243"/>
        <end position="278"/>
    </location>
</feature>
<reference evidence="8 9" key="1">
    <citation type="submission" date="2014-11" db="EMBL/GenBank/DDBJ databases">
        <authorList>
            <person name="Zhu J."/>
            <person name="Qi W."/>
            <person name="Song R."/>
        </authorList>
    </citation>
    <scope>NUCLEOTIDE SEQUENCE [LARGE SCALE GENOMIC DNA]</scope>
</reference>
<keyword evidence="2" id="KW-0677">Repeat</keyword>
<dbReference type="Proteomes" id="UP000041254">
    <property type="component" value="Unassembled WGS sequence"/>
</dbReference>
<feature type="compositionally biased region" description="Basic residues" evidence="6">
    <location>
        <begin position="249"/>
        <end position="261"/>
    </location>
</feature>
<evidence type="ECO:0000313" key="8">
    <source>
        <dbReference type="EMBL" id="CEM07060.1"/>
    </source>
</evidence>
<dbReference type="InterPro" id="IPR026319">
    <property type="entry name" value="ZC2HC1A/B-like"/>
</dbReference>
<evidence type="ECO:0000256" key="1">
    <source>
        <dbReference type="ARBA" id="ARBA00022723"/>
    </source>
</evidence>
<dbReference type="PANTHER" id="PTHR13555:SF36">
    <property type="entry name" value="ZINC FINGER C2HC DOMAIN-CONTAINING PROTEIN 1B"/>
    <property type="match status" value="1"/>
</dbReference>
<dbReference type="PROSITE" id="PS52027">
    <property type="entry name" value="ZF_C2HC_C3H"/>
    <property type="match status" value="2"/>
</dbReference>
<feature type="compositionally biased region" description="Basic and acidic residues" evidence="6">
    <location>
        <begin position="135"/>
        <end position="148"/>
    </location>
</feature>
<evidence type="ECO:0000256" key="3">
    <source>
        <dbReference type="ARBA" id="ARBA00022771"/>
    </source>
</evidence>
<evidence type="ECO:0000259" key="7">
    <source>
        <dbReference type="PROSITE" id="PS52027"/>
    </source>
</evidence>
<dbReference type="VEuPathDB" id="CryptoDB:Vbra_14426"/>
<feature type="domain" description="C2HC/C3H-type" evidence="7">
    <location>
        <begin position="196"/>
        <end position="225"/>
    </location>
</feature>
<dbReference type="EMBL" id="CDMY01000375">
    <property type="protein sequence ID" value="CEM07060.1"/>
    <property type="molecule type" value="Genomic_DNA"/>
</dbReference>
<keyword evidence="4" id="KW-0862">Zinc</keyword>
<dbReference type="GO" id="GO:0008270">
    <property type="term" value="F:zinc ion binding"/>
    <property type="evidence" value="ECO:0007669"/>
    <property type="project" value="UniProtKB-KW"/>
</dbReference>